<gene>
    <name evidence="2" type="ORF">KHQ06_26645</name>
</gene>
<feature type="chain" id="PRO_5045265986" evidence="1">
    <location>
        <begin position="36"/>
        <end position="118"/>
    </location>
</feature>
<feature type="signal peptide" evidence="1">
    <location>
        <begin position="1"/>
        <end position="35"/>
    </location>
</feature>
<evidence type="ECO:0000313" key="2">
    <source>
        <dbReference type="EMBL" id="QVI19870.1"/>
    </source>
</evidence>
<keyword evidence="1" id="KW-0732">Signal</keyword>
<protein>
    <submittedName>
        <fullName evidence="2">Uncharacterized protein</fullName>
    </submittedName>
</protein>
<dbReference type="EMBL" id="CP074371">
    <property type="protein sequence ID" value="QVI19870.1"/>
    <property type="molecule type" value="Genomic_DNA"/>
</dbReference>
<dbReference type="Proteomes" id="UP000683310">
    <property type="component" value="Chromosome"/>
</dbReference>
<reference evidence="2 3" key="1">
    <citation type="submission" date="2021-04" db="EMBL/GenBank/DDBJ databases">
        <title>Nocardia tengchongensis.</title>
        <authorList>
            <person name="Zhuang k."/>
            <person name="Ran Y."/>
            <person name="Li W."/>
        </authorList>
    </citation>
    <scope>NUCLEOTIDE SEQUENCE [LARGE SCALE GENOMIC DNA]</scope>
    <source>
        <strain evidence="2 3">CFH S0057</strain>
    </source>
</reference>
<organism evidence="2 3">
    <name type="scientific">Nocardia tengchongensis</name>
    <dbReference type="NCBI Taxonomy" id="2055889"/>
    <lineage>
        <taxon>Bacteria</taxon>
        <taxon>Bacillati</taxon>
        <taxon>Actinomycetota</taxon>
        <taxon>Actinomycetes</taxon>
        <taxon>Mycobacteriales</taxon>
        <taxon>Nocardiaceae</taxon>
        <taxon>Nocardia</taxon>
    </lineage>
</organism>
<name>A0ABX8CNV1_9NOCA</name>
<evidence type="ECO:0000313" key="3">
    <source>
        <dbReference type="Proteomes" id="UP000683310"/>
    </source>
</evidence>
<accession>A0ABX8CNV1</accession>
<keyword evidence="3" id="KW-1185">Reference proteome</keyword>
<sequence length="118" mass="14000">MTISEHTSTRHRLARAFVLGALVVLPIGFAGPALAEPLTLADNDNGWYRDCDHTGQSGWQQERGRWQNSDCDNNRGHWEWRDNDWRWHRDYDNNWNNNNWNGNQNRQQTPWWCQFGSC</sequence>
<evidence type="ECO:0000256" key="1">
    <source>
        <dbReference type="SAM" id="SignalP"/>
    </source>
</evidence>
<proteinExistence type="predicted"/>